<evidence type="ECO:0008006" key="2">
    <source>
        <dbReference type="Google" id="ProtNLM"/>
    </source>
</evidence>
<dbReference type="InterPro" id="IPR029044">
    <property type="entry name" value="Nucleotide-diphossugar_trans"/>
</dbReference>
<gene>
    <name evidence="1" type="ORF">UFOVP1102_47</name>
</gene>
<accession>A0A6J5QS30</accession>
<sequence>MGVSLTNWMVNKTGIDMKIAVYGISKNEDKFIKTFCESAKDADLILIADTGSTDDTVALGKQCGAEVRDICITPWRFDKARDAALAMLPQDIDICISLDLDEKLTEGWREEIERVWTKDTTRLRYKFDWGSGIVFYSEKIHARTGYYWKHPCHEYITLDPRTKEVWAHTDKLLITHHPDPTKSRGSYMSLLQVAIDEDRNCPRNAFYYARELSFNYRWQEAIIALNRYLALPDAKWEHERCYAMRLLGKCHEGLKKDGLPWYRRAVAEASETREPWVDLASATYRRGLWPECYSAAMSAIAITHKPMVYTTDAAAWGSLPYDLASVAAWQLGMKTQAIEMCKKAIGWNPDDSRLRKNLATMIEQIPEPLSAQQ</sequence>
<reference evidence="1" key="1">
    <citation type="submission" date="2020-05" db="EMBL/GenBank/DDBJ databases">
        <authorList>
            <person name="Chiriac C."/>
            <person name="Salcher M."/>
            <person name="Ghai R."/>
            <person name="Kavagutti S V."/>
        </authorList>
    </citation>
    <scope>NUCLEOTIDE SEQUENCE</scope>
</reference>
<dbReference type="SUPFAM" id="SSF48452">
    <property type="entry name" value="TPR-like"/>
    <property type="match status" value="1"/>
</dbReference>
<evidence type="ECO:0000313" key="1">
    <source>
        <dbReference type="EMBL" id="CAB4184231.1"/>
    </source>
</evidence>
<protein>
    <recommendedName>
        <fullName evidence="2">Glycosyl transferase family 2</fullName>
    </recommendedName>
</protein>
<dbReference type="InterPro" id="IPR011990">
    <property type="entry name" value="TPR-like_helical_dom_sf"/>
</dbReference>
<organism evidence="1">
    <name type="scientific">uncultured Caudovirales phage</name>
    <dbReference type="NCBI Taxonomy" id="2100421"/>
    <lineage>
        <taxon>Viruses</taxon>
        <taxon>Duplodnaviria</taxon>
        <taxon>Heunggongvirae</taxon>
        <taxon>Uroviricota</taxon>
        <taxon>Caudoviricetes</taxon>
        <taxon>Peduoviridae</taxon>
        <taxon>Maltschvirus</taxon>
        <taxon>Maltschvirus maltsch</taxon>
    </lineage>
</organism>
<dbReference type="Gene3D" id="1.25.40.10">
    <property type="entry name" value="Tetratricopeptide repeat domain"/>
    <property type="match status" value="1"/>
</dbReference>
<proteinExistence type="predicted"/>
<dbReference type="SUPFAM" id="SSF53448">
    <property type="entry name" value="Nucleotide-diphospho-sugar transferases"/>
    <property type="match status" value="1"/>
</dbReference>
<dbReference type="EMBL" id="LR797053">
    <property type="protein sequence ID" value="CAB4184231.1"/>
    <property type="molecule type" value="Genomic_DNA"/>
</dbReference>
<name>A0A6J5QS30_9CAUD</name>